<dbReference type="OrthoDB" id="6495301at2759"/>
<evidence type="ECO:0000256" key="2">
    <source>
        <dbReference type="ARBA" id="ARBA00022801"/>
    </source>
</evidence>
<dbReference type="STRING" id="1156394.T0Q9L6"/>
<keyword evidence="5" id="KW-1185">Reference proteome</keyword>
<dbReference type="PROSITE" id="PS01173">
    <property type="entry name" value="LIPASE_GDXG_HIS"/>
    <property type="match status" value="1"/>
</dbReference>
<dbReference type="PANTHER" id="PTHR48081:SF33">
    <property type="entry name" value="KYNURENINE FORMAMIDASE"/>
    <property type="match status" value="1"/>
</dbReference>
<evidence type="ECO:0000313" key="5">
    <source>
        <dbReference type="Proteomes" id="UP000030762"/>
    </source>
</evidence>
<feature type="domain" description="Alpha/beta hydrolase fold-3" evidence="3">
    <location>
        <begin position="50"/>
        <end position="249"/>
    </location>
</feature>
<sequence>MLLRRWAPAARRHYYAWHDVPYAAEPHARQTLDIVVPKEPPFPRALLPVIFFVHGGAWQRGDKAGRLSADLAPTLAQSVGALVVSINYRLSPEVRYPAHVEDAELARQWLHDHIEKYGGDASRVVWVGHSAGAHTIMKMLLAPTATSVLPPPRGVVGIAGVYNIVRMANASMYGGLVVTPVFGDNAQVWREASVMQPTLQSVDAMCPILLLNASDDLHLQDDSRELQQWFGNHGHERVTHHVVPETNHLSILGDVSGSSKTTALIVDFIKSIVQL</sequence>
<proteinExistence type="inferred from homology"/>
<protein>
    <recommendedName>
        <fullName evidence="3">Alpha/beta hydrolase fold-3 domain-containing protein</fullName>
    </recommendedName>
</protein>
<dbReference type="SUPFAM" id="SSF53474">
    <property type="entry name" value="alpha/beta-Hydrolases"/>
    <property type="match status" value="1"/>
</dbReference>
<dbReference type="Gene3D" id="3.40.50.1820">
    <property type="entry name" value="alpha/beta hydrolase"/>
    <property type="match status" value="1"/>
</dbReference>
<dbReference type="RefSeq" id="XP_008611990.1">
    <property type="nucleotide sequence ID" value="XM_008613768.1"/>
</dbReference>
<evidence type="ECO:0000259" key="3">
    <source>
        <dbReference type="Pfam" id="PF07859"/>
    </source>
</evidence>
<dbReference type="InterPro" id="IPR050300">
    <property type="entry name" value="GDXG_lipolytic_enzyme"/>
</dbReference>
<dbReference type="VEuPathDB" id="FungiDB:SDRG_07909"/>
<dbReference type="Pfam" id="PF07859">
    <property type="entry name" value="Abhydrolase_3"/>
    <property type="match status" value="1"/>
</dbReference>
<dbReference type="GO" id="GO:0016787">
    <property type="term" value="F:hydrolase activity"/>
    <property type="evidence" value="ECO:0007669"/>
    <property type="project" value="UniProtKB-KW"/>
</dbReference>
<dbReference type="eggNOG" id="KOG1516">
    <property type="taxonomic scope" value="Eukaryota"/>
</dbReference>
<dbReference type="InterPro" id="IPR013094">
    <property type="entry name" value="AB_hydrolase_3"/>
</dbReference>
<dbReference type="InterPro" id="IPR002168">
    <property type="entry name" value="Lipase_GDXG_HIS_AS"/>
</dbReference>
<name>T0Q9L6_SAPDV</name>
<evidence type="ECO:0000256" key="1">
    <source>
        <dbReference type="ARBA" id="ARBA00010515"/>
    </source>
</evidence>
<dbReference type="PANTHER" id="PTHR48081">
    <property type="entry name" value="AB HYDROLASE SUPERFAMILY PROTEIN C4A8.06C"/>
    <property type="match status" value="1"/>
</dbReference>
<organism evidence="4 5">
    <name type="scientific">Saprolegnia diclina (strain VS20)</name>
    <dbReference type="NCBI Taxonomy" id="1156394"/>
    <lineage>
        <taxon>Eukaryota</taxon>
        <taxon>Sar</taxon>
        <taxon>Stramenopiles</taxon>
        <taxon>Oomycota</taxon>
        <taxon>Saprolegniomycetes</taxon>
        <taxon>Saprolegniales</taxon>
        <taxon>Saprolegniaceae</taxon>
        <taxon>Saprolegnia</taxon>
    </lineage>
</organism>
<evidence type="ECO:0000313" key="4">
    <source>
        <dbReference type="EMBL" id="EQC34584.1"/>
    </source>
</evidence>
<dbReference type="OMA" id="YNIVRMA"/>
<dbReference type="AlphaFoldDB" id="T0Q9L6"/>
<accession>T0Q9L6</accession>
<dbReference type="InterPro" id="IPR029058">
    <property type="entry name" value="AB_hydrolase_fold"/>
</dbReference>
<dbReference type="EMBL" id="JH767154">
    <property type="protein sequence ID" value="EQC34584.1"/>
    <property type="molecule type" value="Genomic_DNA"/>
</dbReference>
<dbReference type="InParanoid" id="T0Q9L6"/>
<keyword evidence="2" id="KW-0378">Hydrolase</keyword>
<gene>
    <name evidence="4" type="ORF">SDRG_07909</name>
</gene>
<reference evidence="4 5" key="1">
    <citation type="submission" date="2012-04" db="EMBL/GenBank/DDBJ databases">
        <title>The Genome Sequence of Saprolegnia declina VS20.</title>
        <authorList>
            <consortium name="The Broad Institute Genome Sequencing Platform"/>
            <person name="Russ C."/>
            <person name="Nusbaum C."/>
            <person name="Tyler B."/>
            <person name="van West P."/>
            <person name="Dieguez-Uribeondo J."/>
            <person name="de Bruijn I."/>
            <person name="Tripathy S."/>
            <person name="Jiang R."/>
            <person name="Young S.K."/>
            <person name="Zeng Q."/>
            <person name="Gargeya S."/>
            <person name="Fitzgerald M."/>
            <person name="Haas B."/>
            <person name="Abouelleil A."/>
            <person name="Alvarado L."/>
            <person name="Arachchi H.M."/>
            <person name="Berlin A."/>
            <person name="Chapman S.B."/>
            <person name="Goldberg J."/>
            <person name="Griggs A."/>
            <person name="Gujja S."/>
            <person name="Hansen M."/>
            <person name="Howarth C."/>
            <person name="Imamovic A."/>
            <person name="Larimer J."/>
            <person name="McCowen C."/>
            <person name="Montmayeur A."/>
            <person name="Murphy C."/>
            <person name="Neiman D."/>
            <person name="Pearson M."/>
            <person name="Priest M."/>
            <person name="Roberts A."/>
            <person name="Saif S."/>
            <person name="Shea T."/>
            <person name="Sisk P."/>
            <person name="Sykes S."/>
            <person name="Wortman J."/>
            <person name="Nusbaum C."/>
            <person name="Birren B."/>
        </authorList>
    </citation>
    <scope>NUCLEOTIDE SEQUENCE [LARGE SCALE GENOMIC DNA]</scope>
    <source>
        <strain evidence="4 5">VS20</strain>
    </source>
</reference>
<comment type="similarity">
    <text evidence="1">Belongs to the 'GDXG' lipolytic enzyme family.</text>
</comment>
<dbReference type="Proteomes" id="UP000030762">
    <property type="component" value="Unassembled WGS sequence"/>
</dbReference>
<dbReference type="GeneID" id="19948636"/>